<evidence type="ECO:0000313" key="3">
    <source>
        <dbReference type="Proteomes" id="UP001152519"/>
    </source>
</evidence>
<dbReference type="EMBL" id="CAJSLV010000008">
    <property type="protein sequence ID" value="CAG6391167.1"/>
    <property type="molecule type" value="Genomic_DNA"/>
</dbReference>
<feature type="compositionally biased region" description="Basic and acidic residues" evidence="1">
    <location>
        <begin position="7"/>
        <end position="23"/>
    </location>
</feature>
<sequence>MSNRHRTLADEPASDRYAVRSAP</sequence>
<proteinExistence type="predicted"/>
<name>A0A9W4GNE1_9ACTN</name>
<accession>A0A9W4GNE1</accession>
<evidence type="ECO:0000313" key="2">
    <source>
        <dbReference type="EMBL" id="CAG6391167.1"/>
    </source>
</evidence>
<organism evidence="2 3">
    <name type="scientific">Actinacidiphila cocklensis</name>
    <dbReference type="NCBI Taxonomy" id="887465"/>
    <lineage>
        <taxon>Bacteria</taxon>
        <taxon>Bacillati</taxon>
        <taxon>Actinomycetota</taxon>
        <taxon>Actinomycetes</taxon>
        <taxon>Kitasatosporales</taxon>
        <taxon>Streptomycetaceae</taxon>
        <taxon>Actinacidiphila</taxon>
    </lineage>
</organism>
<protein>
    <submittedName>
        <fullName evidence="2">Uncharacterized protein</fullName>
    </submittedName>
</protein>
<gene>
    <name evidence="2" type="ORF">SCOCK_1050001</name>
</gene>
<evidence type="ECO:0000256" key="1">
    <source>
        <dbReference type="SAM" id="MobiDB-lite"/>
    </source>
</evidence>
<comment type="caution">
    <text evidence="2">The sequence shown here is derived from an EMBL/GenBank/DDBJ whole genome shotgun (WGS) entry which is preliminary data.</text>
</comment>
<reference evidence="2" key="1">
    <citation type="submission" date="2021-05" db="EMBL/GenBank/DDBJ databases">
        <authorList>
            <person name="Arsene-Ploetze F."/>
        </authorList>
    </citation>
    <scope>NUCLEOTIDE SEQUENCE</scope>
    <source>
        <strain evidence="2">DSM 42138</strain>
    </source>
</reference>
<keyword evidence="3" id="KW-1185">Reference proteome</keyword>
<dbReference type="AlphaFoldDB" id="A0A9W4GNE1"/>
<feature type="region of interest" description="Disordered" evidence="1">
    <location>
        <begin position="1"/>
        <end position="23"/>
    </location>
</feature>
<dbReference type="Proteomes" id="UP001152519">
    <property type="component" value="Unassembled WGS sequence"/>
</dbReference>